<dbReference type="GeneID" id="106815948"/>
<dbReference type="InterPro" id="IPR039663">
    <property type="entry name" value="AIP/AIPL1/TTC9"/>
</dbReference>
<feature type="domain" description="AIP/AIPL N-terminal FKBP-type PPIase" evidence="5">
    <location>
        <begin position="30"/>
        <end position="158"/>
    </location>
</feature>
<keyword evidence="3" id="KW-0677">Repeat</keyword>
<dbReference type="PANTHER" id="PTHR11242">
    <property type="entry name" value="ARYL HYDROCARBON RECEPTOR INTERACTING PROTEIN RELATED"/>
    <property type="match status" value="1"/>
</dbReference>
<accession>A0ABM1EUV0</accession>
<dbReference type="InterPro" id="IPR046357">
    <property type="entry name" value="PPIase_dom_sf"/>
</dbReference>
<protein>
    <submittedName>
        <fullName evidence="7">AH receptor-interacting protein-like</fullName>
    </submittedName>
</protein>
<keyword evidence="2" id="KW-0963">Cytoplasm</keyword>
<feature type="non-terminal residue" evidence="7">
    <location>
        <position position="254"/>
    </location>
</feature>
<dbReference type="SUPFAM" id="SSF54534">
    <property type="entry name" value="FKBP-like"/>
    <property type="match status" value="1"/>
</dbReference>
<gene>
    <name evidence="7" type="primary">LOC106815948</name>
</gene>
<dbReference type="Gene3D" id="3.10.50.40">
    <property type="match status" value="1"/>
</dbReference>
<dbReference type="SUPFAM" id="SSF48452">
    <property type="entry name" value="TPR-like"/>
    <property type="match status" value="1"/>
</dbReference>
<evidence type="ECO:0000256" key="3">
    <source>
        <dbReference type="ARBA" id="ARBA00022737"/>
    </source>
</evidence>
<evidence type="ECO:0000313" key="7">
    <source>
        <dbReference type="RefSeq" id="XP_014675971.1"/>
    </source>
</evidence>
<organism evidence="6 7">
    <name type="scientific">Priapulus caudatus</name>
    <name type="common">Priapulid worm</name>
    <dbReference type="NCBI Taxonomy" id="37621"/>
    <lineage>
        <taxon>Eukaryota</taxon>
        <taxon>Metazoa</taxon>
        <taxon>Ecdysozoa</taxon>
        <taxon>Scalidophora</taxon>
        <taxon>Priapulida</taxon>
        <taxon>Priapulimorpha</taxon>
        <taxon>Priapulimorphida</taxon>
        <taxon>Priapulidae</taxon>
        <taxon>Priapulus</taxon>
    </lineage>
</organism>
<evidence type="ECO:0000256" key="2">
    <source>
        <dbReference type="ARBA" id="ARBA00022490"/>
    </source>
</evidence>
<sequence>MAGKMIIGPDADNCGVQKKVLYPGVGELPDYSPNTKIHFHFRTLRRNDDRTVLDDTKNSKKPFELIVGKKFKLDCWELCLKTMRLNEVAQFSVHKSLVVSYPIVAKQLRDIIAGRQPQEHRTHCCGMMALQQMGLGHADLEQMLKEPEDLDFIFEVCKIDYAGDYRKDAWAMDEEEKLSQVPVLRDEGNRLYKAGDIAGAAQKYGEALTNLEQLCLREKPGDEEYLVLDRQKIPLLLNFSQCRLLQKDYYPVIE</sequence>
<evidence type="ECO:0000259" key="5">
    <source>
        <dbReference type="Pfam" id="PF23322"/>
    </source>
</evidence>
<evidence type="ECO:0000256" key="4">
    <source>
        <dbReference type="ARBA" id="ARBA00022803"/>
    </source>
</evidence>
<dbReference type="PANTHER" id="PTHR11242:SF0">
    <property type="entry name" value="TPR_REGION DOMAIN-CONTAINING PROTEIN"/>
    <property type="match status" value="1"/>
</dbReference>
<dbReference type="RefSeq" id="XP_014675971.1">
    <property type="nucleotide sequence ID" value="XM_014820485.1"/>
</dbReference>
<evidence type="ECO:0000256" key="1">
    <source>
        <dbReference type="ARBA" id="ARBA00004496"/>
    </source>
</evidence>
<reference evidence="7" key="1">
    <citation type="submission" date="2025-08" db="UniProtKB">
        <authorList>
            <consortium name="RefSeq"/>
        </authorList>
    </citation>
    <scope>IDENTIFICATION</scope>
</reference>
<keyword evidence="6" id="KW-1185">Reference proteome</keyword>
<dbReference type="Gene3D" id="1.25.40.10">
    <property type="entry name" value="Tetratricopeptide repeat domain"/>
    <property type="match status" value="1"/>
</dbReference>
<dbReference type="Proteomes" id="UP000695022">
    <property type="component" value="Unplaced"/>
</dbReference>
<evidence type="ECO:0000313" key="6">
    <source>
        <dbReference type="Proteomes" id="UP000695022"/>
    </source>
</evidence>
<name>A0ABM1EUV0_PRICU</name>
<keyword evidence="4" id="KW-0802">TPR repeat</keyword>
<proteinExistence type="predicted"/>
<dbReference type="Pfam" id="PF23322">
    <property type="entry name" value="PPIase_AIP"/>
    <property type="match status" value="1"/>
</dbReference>
<comment type="subcellular location">
    <subcellularLocation>
        <location evidence="1">Cytoplasm</location>
    </subcellularLocation>
</comment>
<dbReference type="InterPro" id="IPR011990">
    <property type="entry name" value="TPR-like_helical_dom_sf"/>
</dbReference>
<dbReference type="InterPro" id="IPR056277">
    <property type="entry name" value="PPIase_AIP"/>
</dbReference>